<dbReference type="OrthoDB" id="1751158at2759"/>
<evidence type="ECO:0000313" key="2">
    <source>
        <dbReference type="EMBL" id="PWA31580.1"/>
    </source>
</evidence>
<dbReference type="InterPro" id="IPR029063">
    <property type="entry name" value="SAM-dependent_MTases_sf"/>
</dbReference>
<dbReference type="InterPro" id="IPR050390">
    <property type="entry name" value="C5-Methyltransferase"/>
</dbReference>
<keyword evidence="3" id="KW-1185">Reference proteome</keyword>
<evidence type="ECO:0000256" key="1">
    <source>
        <dbReference type="SAM" id="MobiDB-lite"/>
    </source>
</evidence>
<proteinExistence type="predicted"/>
<dbReference type="PANTHER" id="PTHR10629:SF50">
    <property type="entry name" value="DNA (CYTOSINE-5)-METHYLTRANSFERASE CMT3"/>
    <property type="match status" value="1"/>
</dbReference>
<protein>
    <submittedName>
        <fullName evidence="2">Bromo adjacent homology (BAH) domain-containing protein</fullName>
    </submittedName>
</protein>
<dbReference type="AlphaFoldDB" id="A0A2U1KAG3"/>
<evidence type="ECO:0000313" key="3">
    <source>
        <dbReference type="Proteomes" id="UP000245207"/>
    </source>
</evidence>
<name>A0A2U1KAG3_ARTAN</name>
<sequence>MGLRHRPDAYIIHTFAGTQLKNQPSVRVTAAEKDSLSNALPKDSVHLSRTANRCLSSTQNSSIHAAENSKLPAVTGTKENTNTVPASCCNGVERAQQTSHRPPLEYVHMGMCDQVCQYCVGLSFGFRNHANKRGDWASSPKCKRWAVDLNQYACTSLRLNHPETEVRNESVEDFLRLLREWAVLCQTFNVAGGIDLRRSL</sequence>
<accession>A0A2U1KAG3</accession>
<comment type="caution">
    <text evidence="2">The sequence shown here is derived from an EMBL/GenBank/DDBJ whole genome shotgun (WGS) entry which is preliminary data.</text>
</comment>
<dbReference type="GO" id="GO:0044027">
    <property type="term" value="P:negative regulation of gene expression via chromosomal CpG island methylation"/>
    <property type="evidence" value="ECO:0007669"/>
    <property type="project" value="TreeGrafter"/>
</dbReference>
<dbReference type="Proteomes" id="UP000245207">
    <property type="component" value="Unassembled WGS sequence"/>
</dbReference>
<dbReference type="PANTHER" id="PTHR10629">
    <property type="entry name" value="CYTOSINE-SPECIFIC METHYLTRANSFERASE"/>
    <property type="match status" value="1"/>
</dbReference>
<dbReference type="Gene3D" id="3.40.50.150">
    <property type="entry name" value="Vaccinia Virus protein VP39"/>
    <property type="match status" value="1"/>
</dbReference>
<dbReference type="GO" id="GO:0003677">
    <property type="term" value="F:DNA binding"/>
    <property type="evidence" value="ECO:0007669"/>
    <property type="project" value="TreeGrafter"/>
</dbReference>
<feature type="region of interest" description="Disordered" evidence="1">
    <location>
        <begin position="58"/>
        <end position="77"/>
    </location>
</feature>
<organism evidence="2 3">
    <name type="scientific">Artemisia annua</name>
    <name type="common">Sweet wormwood</name>
    <dbReference type="NCBI Taxonomy" id="35608"/>
    <lineage>
        <taxon>Eukaryota</taxon>
        <taxon>Viridiplantae</taxon>
        <taxon>Streptophyta</taxon>
        <taxon>Embryophyta</taxon>
        <taxon>Tracheophyta</taxon>
        <taxon>Spermatophyta</taxon>
        <taxon>Magnoliopsida</taxon>
        <taxon>eudicotyledons</taxon>
        <taxon>Gunneridae</taxon>
        <taxon>Pentapetalae</taxon>
        <taxon>asterids</taxon>
        <taxon>campanulids</taxon>
        <taxon>Asterales</taxon>
        <taxon>Asteraceae</taxon>
        <taxon>Asteroideae</taxon>
        <taxon>Anthemideae</taxon>
        <taxon>Artemisiinae</taxon>
        <taxon>Artemisia</taxon>
    </lineage>
</organism>
<reference evidence="2 3" key="1">
    <citation type="journal article" date="2018" name="Mol. Plant">
        <title>The genome of Artemisia annua provides insight into the evolution of Asteraceae family and artemisinin biosynthesis.</title>
        <authorList>
            <person name="Shen Q."/>
            <person name="Zhang L."/>
            <person name="Liao Z."/>
            <person name="Wang S."/>
            <person name="Yan T."/>
            <person name="Shi P."/>
            <person name="Liu M."/>
            <person name="Fu X."/>
            <person name="Pan Q."/>
            <person name="Wang Y."/>
            <person name="Lv Z."/>
            <person name="Lu X."/>
            <person name="Zhang F."/>
            <person name="Jiang W."/>
            <person name="Ma Y."/>
            <person name="Chen M."/>
            <person name="Hao X."/>
            <person name="Li L."/>
            <person name="Tang Y."/>
            <person name="Lv G."/>
            <person name="Zhou Y."/>
            <person name="Sun X."/>
            <person name="Brodelius P.E."/>
            <person name="Rose J.K.C."/>
            <person name="Tang K."/>
        </authorList>
    </citation>
    <scope>NUCLEOTIDE SEQUENCE [LARGE SCALE GENOMIC DNA]</scope>
    <source>
        <strain evidence="3">cv. Huhao1</strain>
        <tissue evidence="2">Leaf</tissue>
    </source>
</reference>
<dbReference type="STRING" id="35608.A0A2U1KAG3"/>
<dbReference type="EMBL" id="PKPP01025886">
    <property type="protein sequence ID" value="PWA31580.1"/>
    <property type="molecule type" value="Genomic_DNA"/>
</dbReference>
<dbReference type="GO" id="GO:0005634">
    <property type="term" value="C:nucleus"/>
    <property type="evidence" value="ECO:0007669"/>
    <property type="project" value="TreeGrafter"/>
</dbReference>
<dbReference type="GO" id="GO:0003886">
    <property type="term" value="F:DNA (cytosine-5-)-methyltransferase activity"/>
    <property type="evidence" value="ECO:0007669"/>
    <property type="project" value="TreeGrafter"/>
</dbReference>
<gene>
    <name evidence="2" type="ORF">CTI12_AA625780</name>
</gene>